<dbReference type="Proteomes" id="UP000249789">
    <property type="component" value="Unassembled WGS sequence"/>
</dbReference>
<protein>
    <submittedName>
        <fullName evidence="2">Uncharacterized protein</fullName>
    </submittedName>
</protein>
<gene>
    <name evidence="2" type="ORF">BO72DRAFT_456467</name>
</gene>
<dbReference type="VEuPathDB" id="FungiDB:BO72DRAFT_456467"/>
<reference evidence="2 3" key="1">
    <citation type="submission" date="2018-02" db="EMBL/GenBank/DDBJ databases">
        <title>The genomes of Aspergillus section Nigri reveals drivers in fungal speciation.</title>
        <authorList>
            <consortium name="DOE Joint Genome Institute"/>
            <person name="Vesth T.C."/>
            <person name="Nybo J."/>
            <person name="Theobald S."/>
            <person name="Brandl J."/>
            <person name="Frisvad J.C."/>
            <person name="Nielsen K.F."/>
            <person name="Lyhne E.K."/>
            <person name="Kogle M.E."/>
            <person name="Kuo A."/>
            <person name="Riley R."/>
            <person name="Clum A."/>
            <person name="Nolan M."/>
            <person name="Lipzen A."/>
            <person name="Salamov A."/>
            <person name="Henrissat B."/>
            <person name="Wiebenga A."/>
            <person name="De vries R.P."/>
            <person name="Grigoriev I.V."/>
            <person name="Mortensen U.H."/>
            <person name="Andersen M.R."/>
            <person name="Baker S.E."/>
        </authorList>
    </citation>
    <scope>NUCLEOTIDE SEQUENCE [LARGE SCALE GENOMIC DNA]</scope>
    <source>
        <strain evidence="2 3">CBS 313.89</strain>
    </source>
</reference>
<dbReference type="RefSeq" id="XP_040804226.1">
    <property type="nucleotide sequence ID" value="XM_040946275.1"/>
</dbReference>
<dbReference type="EMBL" id="KZ824630">
    <property type="protein sequence ID" value="RAK80216.1"/>
    <property type="molecule type" value="Genomic_DNA"/>
</dbReference>
<evidence type="ECO:0000256" key="1">
    <source>
        <dbReference type="SAM" id="MobiDB-lite"/>
    </source>
</evidence>
<feature type="region of interest" description="Disordered" evidence="1">
    <location>
        <begin position="162"/>
        <end position="202"/>
    </location>
</feature>
<feature type="compositionally biased region" description="Low complexity" evidence="1">
    <location>
        <begin position="180"/>
        <end position="200"/>
    </location>
</feature>
<evidence type="ECO:0000313" key="2">
    <source>
        <dbReference type="EMBL" id="RAK80216.1"/>
    </source>
</evidence>
<name>A0A8G1RZ04_9EURO</name>
<accession>A0A8G1RZ04</accession>
<organism evidence="2 3">
    <name type="scientific">Aspergillus fijiensis CBS 313.89</name>
    <dbReference type="NCBI Taxonomy" id="1448319"/>
    <lineage>
        <taxon>Eukaryota</taxon>
        <taxon>Fungi</taxon>
        <taxon>Dikarya</taxon>
        <taxon>Ascomycota</taxon>
        <taxon>Pezizomycotina</taxon>
        <taxon>Eurotiomycetes</taxon>
        <taxon>Eurotiomycetidae</taxon>
        <taxon>Eurotiales</taxon>
        <taxon>Aspergillaceae</taxon>
        <taxon>Aspergillus</taxon>
    </lineage>
</organism>
<dbReference type="GeneID" id="63863608"/>
<evidence type="ECO:0000313" key="3">
    <source>
        <dbReference type="Proteomes" id="UP000249789"/>
    </source>
</evidence>
<dbReference type="AlphaFoldDB" id="A0A8G1RZ04"/>
<feature type="compositionally biased region" description="Polar residues" evidence="1">
    <location>
        <begin position="165"/>
        <end position="179"/>
    </location>
</feature>
<proteinExistence type="predicted"/>
<keyword evidence="3" id="KW-1185">Reference proteome</keyword>
<dbReference type="OrthoDB" id="5428982at2759"/>
<sequence>MLSSDPTAMEFEASFPSCKCRPGLTEIQADLQHPSLDVVQILNAVEALRSSFSAASQCWNRCTQSAPYTSQLIQSLMRLLDFLEVLRRALLSPSEDHMPQLGEGSREERSLAALRVTGYNRMAKVNRYPLNEEEKRLLVQAILRESLLALNTIAKKVHHELMSMQPRTRTSSIEVNSALPSSSSSPPSSTSSSSSSSSSTFYNPQTTCTLYKNFITRTYSALATCNSDGEVRHQALA</sequence>